<dbReference type="EMBL" id="JALNTZ010000882">
    <property type="protein sequence ID" value="KAJ3630046.1"/>
    <property type="molecule type" value="Genomic_DNA"/>
</dbReference>
<dbReference type="InterPro" id="IPR000971">
    <property type="entry name" value="Globin"/>
</dbReference>
<keyword evidence="1" id="KW-0813">Transport</keyword>
<keyword evidence="1" id="KW-0561">Oxygen transport</keyword>
<feature type="domain" description="Globin" evidence="2">
    <location>
        <begin position="1"/>
        <end position="104"/>
    </location>
</feature>
<dbReference type="Proteomes" id="UP001168821">
    <property type="component" value="Unassembled WGS sequence"/>
</dbReference>
<evidence type="ECO:0000313" key="4">
    <source>
        <dbReference type="Proteomes" id="UP001168821"/>
    </source>
</evidence>
<dbReference type="GO" id="GO:0005344">
    <property type="term" value="F:oxygen carrier activity"/>
    <property type="evidence" value="ECO:0007669"/>
    <property type="project" value="UniProtKB-KW"/>
</dbReference>
<evidence type="ECO:0000256" key="1">
    <source>
        <dbReference type="RuleBase" id="RU000356"/>
    </source>
</evidence>
<keyword evidence="1" id="KW-0479">Metal-binding</keyword>
<keyword evidence="1" id="KW-0349">Heme</keyword>
<sequence>MFVIGPEVIPLFKKTDFSHSRNMFIMVIDKCIASIDNLKEIILEVDVLAIKHCKYGVCKSHLKFAEEALLKTLEEFDPNWDKEVEEAWTVLFSLISALLKRWLPDNAVESEGTQCSLQ</sequence>
<gene>
    <name evidence="3" type="ORF">Zmor_027124</name>
</gene>
<protein>
    <recommendedName>
        <fullName evidence="2">Globin domain-containing protein</fullName>
    </recommendedName>
</protein>
<organism evidence="3 4">
    <name type="scientific">Zophobas morio</name>
    <dbReference type="NCBI Taxonomy" id="2755281"/>
    <lineage>
        <taxon>Eukaryota</taxon>
        <taxon>Metazoa</taxon>
        <taxon>Ecdysozoa</taxon>
        <taxon>Arthropoda</taxon>
        <taxon>Hexapoda</taxon>
        <taxon>Insecta</taxon>
        <taxon>Pterygota</taxon>
        <taxon>Neoptera</taxon>
        <taxon>Endopterygota</taxon>
        <taxon>Coleoptera</taxon>
        <taxon>Polyphaga</taxon>
        <taxon>Cucujiformia</taxon>
        <taxon>Tenebrionidae</taxon>
        <taxon>Zophobas</taxon>
    </lineage>
</organism>
<dbReference type="InterPro" id="IPR012292">
    <property type="entry name" value="Globin/Proto"/>
</dbReference>
<accession>A0AA38HJ92</accession>
<dbReference type="Pfam" id="PF00042">
    <property type="entry name" value="Globin"/>
    <property type="match status" value="1"/>
</dbReference>
<evidence type="ECO:0000313" key="3">
    <source>
        <dbReference type="EMBL" id="KAJ3630046.1"/>
    </source>
</evidence>
<dbReference type="PROSITE" id="PS01033">
    <property type="entry name" value="GLOBIN"/>
    <property type="match status" value="1"/>
</dbReference>
<keyword evidence="4" id="KW-1185">Reference proteome</keyword>
<dbReference type="AlphaFoldDB" id="A0AA38HJ92"/>
<proteinExistence type="inferred from homology"/>
<comment type="similarity">
    <text evidence="1">Belongs to the globin family.</text>
</comment>
<evidence type="ECO:0000259" key="2">
    <source>
        <dbReference type="PROSITE" id="PS01033"/>
    </source>
</evidence>
<dbReference type="InterPro" id="IPR009050">
    <property type="entry name" value="Globin-like_sf"/>
</dbReference>
<dbReference type="SUPFAM" id="SSF46458">
    <property type="entry name" value="Globin-like"/>
    <property type="match status" value="1"/>
</dbReference>
<dbReference type="GO" id="GO:0020037">
    <property type="term" value="F:heme binding"/>
    <property type="evidence" value="ECO:0007669"/>
    <property type="project" value="InterPro"/>
</dbReference>
<reference evidence="3" key="1">
    <citation type="journal article" date="2023" name="G3 (Bethesda)">
        <title>Whole genome assemblies of Zophobas morio and Tenebrio molitor.</title>
        <authorList>
            <person name="Kaur S."/>
            <person name="Stinson S.A."/>
            <person name="diCenzo G.C."/>
        </authorList>
    </citation>
    <scope>NUCLEOTIDE SEQUENCE</scope>
    <source>
        <strain evidence="3">QUZm001</strain>
    </source>
</reference>
<keyword evidence="1" id="KW-0408">Iron</keyword>
<dbReference type="GO" id="GO:0019825">
    <property type="term" value="F:oxygen binding"/>
    <property type="evidence" value="ECO:0007669"/>
    <property type="project" value="InterPro"/>
</dbReference>
<comment type="caution">
    <text evidence="3">The sequence shown here is derived from an EMBL/GenBank/DDBJ whole genome shotgun (WGS) entry which is preliminary data.</text>
</comment>
<dbReference type="Gene3D" id="1.10.490.10">
    <property type="entry name" value="Globins"/>
    <property type="match status" value="1"/>
</dbReference>
<name>A0AA38HJ92_9CUCU</name>